<dbReference type="EMBL" id="DTIB01000142">
    <property type="protein sequence ID" value="HGB25968.1"/>
    <property type="molecule type" value="Genomic_DNA"/>
</dbReference>
<proteinExistence type="predicted"/>
<dbReference type="InterPro" id="IPR050547">
    <property type="entry name" value="DEAD_box_RNA_helicases"/>
</dbReference>
<evidence type="ECO:0000313" key="8">
    <source>
        <dbReference type="EMBL" id="HGB25968.1"/>
    </source>
</evidence>
<comment type="caution">
    <text evidence="8">The sequence shown here is derived from an EMBL/GenBank/DDBJ whole genome shotgun (WGS) entry which is preliminary data.</text>
</comment>
<dbReference type="GO" id="GO:0140097">
    <property type="term" value="F:catalytic activity, acting on DNA"/>
    <property type="evidence" value="ECO:0007669"/>
    <property type="project" value="UniProtKB-ARBA"/>
</dbReference>
<dbReference type="InterPro" id="IPR027417">
    <property type="entry name" value="P-loop_NTPase"/>
</dbReference>
<protein>
    <submittedName>
        <fullName evidence="8">CRISPR-associated helicase Cas3</fullName>
    </submittedName>
</protein>
<dbReference type="GO" id="GO:0016787">
    <property type="term" value="F:hydrolase activity"/>
    <property type="evidence" value="ECO:0007669"/>
    <property type="project" value="UniProtKB-KW"/>
</dbReference>
<dbReference type="InterPro" id="IPR054712">
    <property type="entry name" value="Cas3-like_dom"/>
</dbReference>
<reference evidence="8" key="1">
    <citation type="journal article" date="2020" name="mSystems">
        <title>Genome- and Community-Level Interaction Insights into Carbon Utilization and Element Cycling Functions of Hydrothermarchaeota in Hydrothermal Sediment.</title>
        <authorList>
            <person name="Zhou Z."/>
            <person name="Liu Y."/>
            <person name="Xu W."/>
            <person name="Pan J."/>
            <person name="Luo Z.H."/>
            <person name="Li M."/>
        </authorList>
    </citation>
    <scope>NUCLEOTIDE SEQUENCE [LARGE SCALE GENOMIC DNA]</scope>
    <source>
        <strain evidence="8">SpSt-8</strain>
    </source>
</reference>
<dbReference type="InterPro" id="IPR014001">
    <property type="entry name" value="Helicase_ATP-bd"/>
</dbReference>
<evidence type="ECO:0000256" key="5">
    <source>
        <dbReference type="ARBA" id="ARBA00023118"/>
    </source>
</evidence>
<dbReference type="GO" id="GO:0003724">
    <property type="term" value="F:RNA helicase activity"/>
    <property type="evidence" value="ECO:0007669"/>
    <property type="project" value="TreeGrafter"/>
</dbReference>
<dbReference type="PANTHER" id="PTHR47963">
    <property type="entry name" value="DEAD-BOX ATP-DEPENDENT RNA HELICASE 47, MITOCHONDRIAL"/>
    <property type="match status" value="1"/>
</dbReference>
<evidence type="ECO:0000256" key="1">
    <source>
        <dbReference type="ARBA" id="ARBA00022741"/>
    </source>
</evidence>
<evidence type="ECO:0000259" key="6">
    <source>
        <dbReference type="PROSITE" id="PS51192"/>
    </source>
</evidence>
<name>A0A7C3SQ39_THEPE</name>
<dbReference type="PROSITE" id="PS51194">
    <property type="entry name" value="HELICASE_CTER"/>
    <property type="match status" value="1"/>
</dbReference>
<keyword evidence="2" id="KW-0378">Hydrolase</keyword>
<dbReference type="Pfam" id="PF22590">
    <property type="entry name" value="Cas3-like_C_2"/>
    <property type="match status" value="1"/>
</dbReference>
<organism evidence="8">
    <name type="scientific">Thermofilum pendens</name>
    <dbReference type="NCBI Taxonomy" id="2269"/>
    <lineage>
        <taxon>Archaea</taxon>
        <taxon>Thermoproteota</taxon>
        <taxon>Thermoprotei</taxon>
        <taxon>Thermofilales</taxon>
        <taxon>Thermofilaceae</taxon>
        <taxon>Thermofilum</taxon>
    </lineage>
</organism>
<dbReference type="GO" id="GO:0005524">
    <property type="term" value="F:ATP binding"/>
    <property type="evidence" value="ECO:0007669"/>
    <property type="project" value="UniProtKB-KW"/>
</dbReference>
<dbReference type="GO" id="GO:0003723">
    <property type="term" value="F:RNA binding"/>
    <property type="evidence" value="ECO:0007669"/>
    <property type="project" value="TreeGrafter"/>
</dbReference>
<dbReference type="InterPro" id="IPR001650">
    <property type="entry name" value="Helicase_C-like"/>
</dbReference>
<feature type="domain" description="Helicase C-terminal" evidence="7">
    <location>
        <begin position="264"/>
        <end position="418"/>
    </location>
</feature>
<accession>A0A7C3SQ39</accession>
<dbReference type="Gene3D" id="3.40.50.300">
    <property type="entry name" value="P-loop containing nucleotide triphosphate hydrolases"/>
    <property type="match status" value="2"/>
</dbReference>
<dbReference type="NCBIfam" id="TIGR01587">
    <property type="entry name" value="cas3_core"/>
    <property type="match status" value="1"/>
</dbReference>
<feature type="domain" description="Helicase ATP-binding" evidence="6">
    <location>
        <begin position="39"/>
        <end position="231"/>
    </location>
</feature>
<dbReference type="PANTHER" id="PTHR47963:SF9">
    <property type="entry name" value="CRISPR-ASSOCIATED ENDONUCLEASE_HELICASE CAS3"/>
    <property type="match status" value="1"/>
</dbReference>
<dbReference type="InterPro" id="IPR011545">
    <property type="entry name" value="DEAD/DEAH_box_helicase_dom"/>
</dbReference>
<dbReference type="AlphaFoldDB" id="A0A7C3SQ39"/>
<sequence length="535" mass="59600">MLTRSLVDELGRVKRYLGERGLLEERPFLDHAAEVLEEEARDGGGFVAFVSAPTGYGKTALSLSIALSELRGGYKAVAAYPLRSLVEDQESKFKSVLSWAGFSRAAAVRMMGVHEASYFAHPVVLTTVDTLALMSVGLAPEDIAHVYRGAGEEGREALGHYLFSWASVWLSTIVMDETHLLYDSEKSLSFLAALLRLSSKVFGNTVVLMSATLPRKFSSALRGHCSGGKTIELSFSEDMDPRFTEERRGKKYRVNVLELPRERALDKLAELLEKSSFKRALVIFNTREDAQNFYSRLSFANKVLLHSLFTAEDRRRKMRELRRMESSGDRYVVVATQVIEAGVDMTSDLIVAELAPASSLIQRFGRFLRRPGESCPDPRGCAYVWYVGEELDEGRERYKVYDRELTLATLKYLESNPDASLHIGYESLLEEVYRGEAAVNASYVNQVVNVLAGLSQPSVRALELLLENSGSLVREGALLTAVTTDGKEVAVGYDFLEKHCADCPRSERDAVHRALRGEKFRVRCSYSPELGVVCP</sequence>
<dbReference type="Pfam" id="PF00270">
    <property type="entry name" value="DEAD"/>
    <property type="match status" value="1"/>
</dbReference>
<dbReference type="InterPro" id="IPR006474">
    <property type="entry name" value="Helicase_Cas3_CRISPR-ass_core"/>
</dbReference>
<dbReference type="GO" id="GO:0051607">
    <property type="term" value="P:defense response to virus"/>
    <property type="evidence" value="ECO:0007669"/>
    <property type="project" value="UniProtKB-KW"/>
</dbReference>
<evidence type="ECO:0000256" key="2">
    <source>
        <dbReference type="ARBA" id="ARBA00022801"/>
    </source>
</evidence>
<evidence type="ECO:0000259" key="7">
    <source>
        <dbReference type="PROSITE" id="PS51194"/>
    </source>
</evidence>
<dbReference type="SUPFAM" id="SSF52540">
    <property type="entry name" value="P-loop containing nucleoside triphosphate hydrolases"/>
    <property type="match status" value="1"/>
</dbReference>
<keyword evidence="1" id="KW-0547">Nucleotide-binding</keyword>
<evidence type="ECO:0000256" key="4">
    <source>
        <dbReference type="ARBA" id="ARBA00022840"/>
    </source>
</evidence>
<gene>
    <name evidence="8" type="primary">cas3</name>
    <name evidence="8" type="ORF">ENV88_08165</name>
</gene>
<dbReference type="SMART" id="SM00487">
    <property type="entry name" value="DEXDc"/>
    <property type="match status" value="1"/>
</dbReference>
<keyword evidence="4" id="KW-0067">ATP-binding</keyword>
<dbReference type="PROSITE" id="PS51192">
    <property type="entry name" value="HELICASE_ATP_BIND_1"/>
    <property type="match status" value="1"/>
</dbReference>
<keyword evidence="5" id="KW-0051">Antiviral defense</keyword>
<evidence type="ECO:0000256" key="3">
    <source>
        <dbReference type="ARBA" id="ARBA00022806"/>
    </source>
</evidence>
<keyword evidence="3" id="KW-0347">Helicase</keyword>